<evidence type="ECO:0000256" key="2">
    <source>
        <dbReference type="SAM" id="MobiDB-lite"/>
    </source>
</evidence>
<accession>A0A9Q5N7M9</accession>
<dbReference type="PANTHER" id="PTHR47219">
    <property type="entry name" value="RAB GTPASE-ACTIVATING PROTEIN 1-LIKE"/>
    <property type="match status" value="1"/>
</dbReference>
<dbReference type="EMBL" id="LNZH02000195">
    <property type="protein sequence ID" value="OCB87106.1"/>
    <property type="molecule type" value="Genomic_DNA"/>
</dbReference>
<feature type="compositionally biased region" description="Polar residues" evidence="2">
    <location>
        <begin position="420"/>
        <end position="434"/>
    </location>
</feature>
<protein>
    <submittedName>
        <fullName evidence="4">RabGAP/TBC</fullName>
    </submittedName>
</protein>
<evidence type="ECO:0000256" key="1">
    <source>
        <dbReference type="SAM" id="Coils"/>
    </source>
</evidence>
<reference evidence="4" key="1">
    <citation type="submission" date="2016-06" db="EMBL/GenBank/DDBJ databases">
        <title>Draft Genome sequence of the fungus Inonotus baumii.</title>
        <authorList>
            <person name="Zhu H."/>
            <person name="Lin W."/>
        </authorList>
    </citation>
    <scope>NUCLEOTIDE SEQUENCE</scope>
    <source>
        <strain evidence="4">821</strain>
    </source>
</reference>
<dbReference type="OrthoDB" id="294251at2759"/>
<dbReference type="Pfam" id="PF00566">
    <property type="entry name" value="RabGAP-TBC"/>
    <property type="match status" value="1"/>
</dbReference>
<dbReference type="GO" id="GO:0005096">
    <property type="term" value="F:GTPase activator activity"/>
    <property type="evidence" value="ECO:0007669"/>
    <property type="project" value="TreeGrafter"/>
</dbReference>
<feature type="compositionally biased region" description="Polar residues" evidence="2">
    <location>
        <begin position="219"/>
        <end position="228"/>
    </location>
</feature>
<feature type="compositionally biased region" description="Low complexity" evidence="2">
    <location>
        <begin position="453"/>
        <end position="499"/>
    </location>
</feature>
<feature type="compositionally biased region" description="Polar residues" evidence="2">
    <location>
        <begin position="500"/>
        <end position="514"/>
    </location>
</feature>
<dbReference type="AlphaFoldDB" id="A0A9Q5N7M9"/>
<dbReference type="InterPro" id="IPR000195">
    <property type="entry name" value="Rab-GAP-TBC_dom"/>
</dbReference>
<keyword evidence="5" id="KW-1185">Reference proteome</keyword>
<comment type="caution">
    <text evidence="4">The sequence shown here is derived from an EMBL/GenBank/DDBJ whole genome shotgun (WGS) entry which is preliminary data.</text>
</comment>
<dbReference type="SMART" id="SM00164">
    <property type="entry name" value="TBC"/>
    <property type="match status" value="1"/>
</dbReference>
<feature type="coiled-coil region" evidence="1">
    <location>
        <begin position="760"/>
        <end position="787"/>
    </location>
</feature>
<dbReference type="PANTHER" id="PTHR47219:SF9">
    <property type="entry name" value="GTPASE ACTIVATING PROTEIN AND CENTROSOME-ASSOCIATED, ISOFORM B"/>
    <property type="match status" value="1"/>
</dbReference>
<dbReference type="InterPro" id="IPR035969">
    <property type="entry name" value="Rab-GAP_TBC_sf"/>
</dbReference>
<keyword evidence="1" id="KW-0175">Coiled coil</keyword>
<feature type="region of interest" description="Disordered" evidence="2">
    <location>
        <begin position="246"/>
        <end position="284"/>
    </location>
</feature>
<feature type="compositionally biased region" description="Low complexity" evidence="2">
    <location>
        <begin position="515"/>
        <end position="535"/>
    </location>
</feature>
<feature type="compositionally biased region" description="Low complexity" evidence="2">
    <location>
        <begin position="162"/>
        <end position="194"/>
    </location>
</feature>
<feature type="region of interest" description="Disordered" evidence="2">
    <location>
        <begin position="100"/>
        <end position="233"/>
    </location>
</feature>
<feature type="compositionally biased region" description="Low complexity" evidence="2">
    <location>
        <begin position="18"/>
        <end position="56"/>
    </location>
</feature>
<feature type="compositionally biased region" description="Polar residues" evidence="2">
    <location>
        <begin position="372"/>
        <end position="384"/>
    </location>
</feature>
<feature type="compositionally biased region" description="Pro residues" evidence="2">
    <location>
        <begin position="350"/>
        <end position="360"/>
    </location>
</feature>
<organism evidence="4 5">
    <name type="scientific">Sanghuangporus baumii</name>
    <name type="common">Phellinus baumii</name>
    <dbReference type="NCBI Taxonomy" id="108892"/>
    <lineage>
        <taxon>Eukaryota</taxon>
        <taxon>Fungi</taxon>
        <taxon>Dikarya</taxon>
        <taxon>Basidiomycota</taxon>
        <taxon>Agaricomycotina</taxon>
        <taxon>Agaricomycetes</taxon>
        <taxon>Hymenochaetales</taxon>
        <taxon>Hymenochaetaceae</taxon>
        <taxon>Sanghuangporus</taxon>
    </lineage>
</organism>
<dbReference type="PROSITE" id="PS50086">
    <property type="entry name" value="TBC_RABGAP"/>
    <property type="match status" value="1"/>
</dbReference>
<evidence type="ECO:0000313" key="5">
    <source>
        <dbReference type="Proteomes" id="UP000757232"/>
    </source>
</evidence>
<feature type="compositionally biased region" description="Low complexity" evidence="2">
    <location>
        <begin position="554"/>
        <end position="564"/>
    </location>
</feature>
<dbReference type="InterPro" id="IPR050302">
    <property type="entry name" value="Rab_GAP_TBC_domain"/>
</dbReference>
<evidence type="ECO:0000259" key="3">
    <source>
        <dbReference type="PROSITE" id="PS50086"/>
    </source>
</evidence>
<feature type="domain" description="Rab-GAP TBC" evidence="3">
    <location>
        <begin position="739"/>
        <end position="941"/>
    </location>
</feature>
<proteinExistence type="predicted"/>
<name>A0A9Q5N7M9_SANBA</name>
<gene>
    <name evidence="4" type="ORF">A7U60_g5841</name>
</gene>
<dbReference type="SUPFAM" id="SSF47923">
    <property type="entry name" value="Ypt/Rab-GAP domain of gyp1p"/>
    <property type="match status" value="2"/>
</dbReference>
<evidence type="ECO:0000313" key="4">
    <source>
        <dbReference type="EMBL" id="OCB87106.1"/>
    </source>
</evidence>
<feature type="region of interest" description="Disordered" evidence="2">
    <location>
        <begin position="304"/>
        <end position="384"/>
    </location>
</feature>
<dbReference type="Gene3D" id="1.10.472.80">
    <property type="entry name" value="Ypt/Rab-GAP domain of gyp1p, domain 3"/>
    <property type="match status" value="1"/>
</dbReference>
<feature type="region of interest" description="Disordered" evidence="2">
    <location>
        <begin position="393"/>
        <end position="412"/>
    </location>
</feature>
<feature type="region of interest" description="Disordered" evidence="2">
    <location>
        <begin position="420"/>
        <end position="564"/>
    </location>
</feature>
<feature type="compositionally biased region" description="Low complexity" evidence="2">
    <location>
        <begin position="361"/>
        <end position="371"/>
    </location>
</feature>
<sequence length="1024" mass="111768">MEAPALVLVPSSPLDLIPSTKTSKALSSKNSSPVSSDDSYTTSTSTSTTPNTPPSSYEISIENESGRNSSESTIFSIYSMYSERRHTWRKSALHNSTVLAGSGLGTTMNNNNIGLGLDGNEREYRRDGSRESGKDPYTTSSITDEGRTDSFYHGGPNTAGTRSVSRKSSSGSGFFAGSVSAESSSQHQSHIYSYNGAYSNRASSPPQSRPASRRVGSFLDTTAGNFNGSARPESTELAYVMEDSLPRSHASNDAPVRSRSTDVEADSHLSTAQRLHSANSAPTDVDLSASAKWGKYVDLTFTDEGDRSHSQPDLSMAHRHSPASGKLHDSPRLSLTTDNADGTWEKSRPLRPPRGSPPTPSQSHSPPQQTQIQNQAHAKSDSASTAAHYGLVLSPSNSAHGHGLDGMSSTHESGCYVTAPQSVESSNHSITSSLRFKVTNPDPPSSPSPPPFANHASSSSSHHGSVSSASSQKGLPALPSSPRASSSITPITTSTPLPSEKSNVPVHTNRQSSVSSITPPGRTTGTSTSGASSSSRRSRVPELAEVGIPGAKPGAEGSSGENGVAAAAAKEEPEAFFVRNTYAQLDVTGVKGDGYEEGVERTRAKLGHDRRSVQIALRNDARGDITGELSEEELRLLESVDRYGFFNTPSHDRIVILPASALSKPLHPISQTSTSGPASPRILSSEPKTRPVSKDLEAKRISKWGRMLEAEGRDQGGNVAIWQIKPTKEKKLRKRVFKGIPDAWRAAAWEVLVARRVGRRKKESLDARRLESMLDDLRREYRSSLDRPSSYDVQIDLDVPRTISGHVLFKTRYGQGQRSLFHTLHSFSLVCNECGYCQGMGPIAATLLCYYEPEKVYSFLVHFHDEYELHDIFLPGFPGLLEAIYVQERIMERMLPSVFAAFKKHMISTTSYATKWYITLFANTVPFQTQLRMWDAFLLEGRDVFVIVAVAIVWVFRDHLTSAQASFETVLSLLSSFFIPEDEDALLRWVERALDDKKLRADMDRWRAEWRELVREKKDGGVLL</sequence>
<feature type="compositionally biased region" description="Basic and acidic residues" evidence="2">
    <location>
        <begin position="119"/>
        <end position="134"/>
    </location>
</feature>
<feature type="compositionally biased region" description="Pro residues" evidence="2">
    <location>
        <begin position="441"/>
        <end position="452"/>
    </location>
</feature>
<feature type="region of interest" description="Disordered" evidence="2">
    <location>
        <begin position="667"/>
        <end position="694"/>
    </location>
</feature>
<feature type="compositionally biased region" description="Low complexity" evidence="2">
    <location>
        <begin position="201"/>
        <end position="214"/>
    </location>
</feature>
<feature type="region of interest" description="Disordered" evidence="2">
    <location>
        <begin position="1"/>
        <end position="68"/>
    </location>
</feature>
<feature type="compositionally biased region" description="Polar residues" evidence="2">
    <location>
        <begin position="268"/>
        <end position="282"/>
    </location>
</feature>
<dbReference type="GO" id="GO:0031267">
    <property type="term" value="F:small GTPase binding"/>
    <property type="evidence" value="ECO:0007669"/>
    <property type="project" value="TreeGrafter"/>
</dbReference>
<dbReference type="Gene3D" id="1.10.8.270">
    <property type="entry name" value="putative rabgap domain of human tbc1 domain family member 14 like domains"/>
    <property type="match status" value="1"/>
</dbReference>
<dbReference type="Proteomes" id="UP000757232">
    <property type="component" value="Unassembled WGS sequence"/>
</dbReference>